<sequence>MATPKEHIEDIRRNNFWIGREEQNRVVLKMLHKTVKLLSAELYAKDNAEDNEYPHEAVDPSLEFVLTSCDITGTGAPATLLVFNNEKGFSAENMESICSAGVPTKEGNRKRGQIGEKGIGFKSVFLITARPYVFSSGYQIRFTEEPCTHCNIAYMEQLLSVHPELMLFLTKIKQLSIREHNENLKLNTVSTIAINSETNFVTRKNIDVESYTLYLSTSGNKFEKGFSYYMWRRKFPFKEENKVKTEGAPISNLPLMFNFLPIKSSSYQELNVVKESIKAKLVEENIIPRSINNEWYAKCIQSSNLVLGVSKDVYLELLIFPADNWSPNLSSTNNRNISLIKYVDLEWNVALCSISSLATSGNKRVVYLSQHLSWLIDWNKEFRFVSFMPKKT</sequence>
<dbReference type="EMBL" id="CM047746">
    <property type="protein sequence ID" value="KAJ0020560.1"/>
    <property type="molecule type" value="Genomic_DNA"/>
</dbReference>
<protein>
    <submittedName>
        <fullName evidence="1">Uncharacterized protein</fullName>
    </submittedName>
</protein>
<proteinExistence type="predicted"/>
<comment type="caution">
    <text evidence="1">The sequence shown here is derived from an EMBL/GenBank/DDBJ whole genome shotgun (WGS) entry which is preliminary data.</text>
</comment>
<name>A0ACC0XMN7_9ROSI</name>
<evidence type="ECO:0000313" key="2">
    <source>
        <dbReference type="Proteomes" id="UP001163603"/>
    </source>
</evidence>
<keyword evidence="2" id="KW-1185">Reference proteome</keyword>
<organism evidence="1 2">
    <name type="scientific">Pistacia integerrima</name>
    <dbReference type="NCBI Taxonomy" id="434235"/>
    <lineage>
        <taxon>Eukaryota</taxon>
        <taxon>Viridiplantae</taxon>
        <taxon>Streptophyta</taxon>
        <taxon>Embryophyta</taxon>
        <taxon>Tracheophyta</taxon>
        <taxon>Spermatophyta</taxon>
        <taxon>Magnoliopsida</taxon>
        <taxon>eudicotyledons</taxon>
        <taxon>Gunneridae</taxon>
        <taxon>Pentapetalae</taxon>
        <taxon>rosids</taxon>
        <taxon>malvids</taxon>
        <taxon>Sapindales</taxon>
        <taxon>Anacardiaceae</taxon>
        <taxon>Pistacia</taxon>
    </lineage>
</organism>
<gene>
    <name evidence="1" type="ORF">Pint_31039</name>
</gene>
<accession>A0ACC0XMN7</accession>
<evidence type="ECO:0000313" key="1">
    <source>
        <dbReference type="EMBL" id="KAJ0020560.1"/>
    </source>
</evidence>
<dbReference type="Proteomes" id="UP001163603">
    <property type="component" value="Chromosome 11"/>
</dbReference>
<reference evidence="2" key="1">
    <citation type="journal article" date="2023" name="G3 (Bethesda)">
        <title>Genome assembly and association tests identify interacting loci associated with vigor, precocity, and sex in interspecific pistachio rootstocks.</title>
        <authorList>
            <person name="Palmer W."/>
            <person name="Jacygrad E."/>
            <person name="Sagayaradj S."/>
            <person name="Cavanaugh K."/>
            <person name="Han R."/>
            <person name="Bertier L."/>
            <person name="Beede B."/>
            <person name="Kafkas S."/>
            <person name="Golino D."/>
            <person name="Preece J."/>
            <person name="Michelmore R."/>
        </authorList>
    </citation>
    <scope>NUCLEOTIDE SEQUENCE [LARGE SCALE GENOMIC DNA]</scope>
</reference>